<dbReference type="Proteomes" id="UP000242715">
    <property type="component" value="Unassembled WGS sequence"/>
</dbReference>
<protein>
    <submittedName>
        <fullName evidence="2">Uncharacterized protein</fullName>
    </submittedName>
</protein>
<keyword evidence="1" id="KW-0472">Membrane</keyword>
<dbReference type="EMBL" id="DF973378">
    <property type="protein sequence ID" value="GAU28702.1"/>
    <property type="molecule type" value="Genomic_DNA"/>
</dbReference>
<keyword evidence="1" id="KW-1133">Transmembrane helix</keyword>
<name>A0A2Z6MUS9_TRISU</name>
<keyword evidence="1" id="KW-0812">Transmembrane</keyword>
<sequence length="58" mass="5743">MVFFFLPLSVHGGSVSGGGSSSMEMALFGSVYAISATTASLVVVVSSSCGGSTSMVLF</sequence>
<dbReference type="AlphaFoldDB" id="A0A2Z6MUS9"/>
<evidence type="ECO:0000256" key="1">
    <source>
        <dbReference type="SAM" id="Phobius"/>
    </source>
</evidence>
<gene>
    <name evidence="2" type="ORF">TSUD_216090</name>
</gene>
<reference evidence="3" key="1">
    <citation type="journal article" date="2017" name="Front. Plant Sci.">
        <title>Climate Clever Clovers: New Paradigm to Reduce the Environmental Footprint of Ruminants by Breeding Low Methanogenic Forages Utilizing Haplotype Variation.</title>
        <authorList>
            <person name="Kaur P."/>
            <person name="Appels R."/>
            <person name="Bayer P.E."/>
            <person name="Keeble-Gagnere G."/>
            <person name="Wang J."/>
            <person name="Hirakawa H."/>
            <person name="Shirasawa K."/>
            <person name="Vercoe P."/>
            <person name="Stefanova K."/>
            <person name="Durmic Z."/>
            <person name="Nichols P."/>
            <person name="Revell C."/>
            <person name="Isobe S.N."/>
            <person name="Edwards D."/>
            <person name="Erskine W."/>
        </authorList>
    </citation>
    <scope>NUCLEOTIDE SEQUENCE [LARGE SCALE GENOMIC DNA]</scope>
    <source>
        <strain evidence="3">cv. Daliak</strain>
    </source>
</reference>
<accession>A0A2Z6MUS9</accession>
<proteinExistence type="predicted"/>
<organism evidence="2 3">
    <name type="scientific">Trifolium subterraneum</name>
    <name type="common">Subterranean clover</name>
    <dbReference type="NCBI Taxonomy" id="3900"/>
    <lineage>
        <taxon>Eukaryota</taxon>
        <taxon>Viridiplantae</taxon>
        <taxon>Streptophyta</taxon>
        <taxon>Embryophyta</taxon>
        <taxon>Tracheophyta</taxon>
        <taxon>Spermatophyta</taxon>
        <taxon>Magnoliopsida</taxon>
        <taxon>eudicotyledons</taxon>
        <taxon>Gunneridae</taxon>
        <taxon>Pentapetalae</taxon>
        <taxon>rosids</taxon>
        <taxon>fabids</taxon>
        <taxon>Fabales</taxon>
        <taxon>Fabaceae</taxon>
        <taxon>Papilionoideae</taxon>
        <taxon>50 kb inversion clade</taxon>
        <taxon>NPAAA clade</taxon>
        <taxon>Hologalegina</taxon>
        <taxon>IRL clade</taxon>
        <taxon>Trifolieae</taxon>
        <taxon>Trifolium</taxon>
    </lineage>
</organism>
<keyword evidence="3" id="KW-1185">Reference proteome</keyword>
<evidence type="ECO:0000313" key="2">
    <source>
        <dbReference type="EMBL" id="GAU28702.1"/>
    </source>
</evidence>
<evidence type="ECO:0000313" key="3">
    <source>
        <dbReference type="Proteomes" id="UP000242715"/>
    </source>
</evidence>
<feature type="transmembrane region" description="Helical" evidence="1">
    <location>
        <begin position="27"/>
        <end position="45"/>
    </location>
</feature>